<dbReference type="RefSeq" id="WP_011996892.1">
    <property type="nucleotide sequence ID" value="NC_009727.1"/>
</dbReference>
<dbReference type="Proteomes" id="UP000008555">
    <property type="component" value="Chromosome"/>
</dbReference>
<evidence type="ECO:0000313" key="2">
    <source>
        <dbReference type="EMBL" id="ABS77538.1"/>
    </source>
</evidence>
<name>A9KCD8_COXBN</name>
<reference evidence="2 3" key="1">
    <citation type="journal article" date="2009" name="Infect. Immun.">
        <title>Comparative genomics reveal extensive transposon-mediated genomic plasticity and diversity among potential effector proteins within the genus Coxiella.</title>
        <authorList>
            <person name="Beare P.A."/>
            <person name="Unsworth N."/>
            <person name="Andoh M."/>
            <person name="Voth D.E."/>
            <person name="Omsland A."/>
            <person name="Gilk S.D."/>
            <person name="Williams K.P."/>
            <person name="Sobral B.W."/>
            <person name="Kupko J.J.III."/>
            <person name="Porcella S.F."/>
            <person name="Samuel J.E."/>
            <person name="Heinzen R.A."/>
        </authorList>
    </citation>
    <scope>NUCLEOTIDE SEQUENCE [LARGE SCALE GENOMIC DNA]</scope>
    <source>
        <strain evidence="2 3">Dugway 5J108-111</strain>
    </source>
</reference>
<feature type="region of interest" description="Disordered" evidence="1">
    <location>
        <begin position="229"/>
        <end position="252"/>
    </location>
</feature>
<dbReference type="KEGG" id="cbd:CBUD_1062"/>
<protein>
    <submittedName>
        <fullName evidence="2">Hypothetical cytosolic protein</fullName>
    </submittedName>
</protein>
<accession>A9KCD8</accession>
<dbReference type="EMBL" id="CP000733">
    <property type="protein sequence ID" value="ABS77538.1"/>
    <property type="molecule type" value="Genomic_DNA"/>
</dbReference>
<gene>
    <name evidence="2" type="ordered locus">CBUD_1062</name>
</gene>
<sequence>MISTDAKILINDWQNLHDKIVENATYIKESKKVNETASTLISDQQLEDALEGPLQSFFRQKLSAYATLSKIRLLLVTTKDEIFKKNPREDAPPKAILEKITSAELNKIQQTLNELTKSHYQQWQEKRESWNKLLIMALTANGITLSEIEIKELKDKEPLSELKNRFIDLNIPFPSTKLMNFEHYLRAKVYLATRSSISRQQQPHDDNIITKLLKKLNNEFNQIHKEETELIKAQQNETQEPLKPLPFEDRSK</sequence>
<proteinExistence type="predicted"/>
<evidence type="ECO:0000256" key="1">
    <source>
        <dbReference type="SAM" id="MobiDB-lite"/>
    </source>
</evidence>
<dbReference type="AlphaFoldDB" id="A9KCD8"/>
<dbReference type="HOGENOM" id="CLU_1101450_0_0_6"/>
<organism evidence="2 3">
    <name type="scientific">Coxiella burnetii (strain Dugway 5J108-111)</name>
    <dbReference type="NCBI Taxonomy" id="434922"/>
    <lineage>
        <taxon>Bacteria</taxon>
        <taxon>Pseudomonadati</taxon>
        <taxon>Pseudomonadota</taxon>
        <taxon>Gammaproteobacteria</taxon>
        <taxon>Legionellales</taxon>
        <taxon>Coxiellaceae</taxon>
        <taxon>Coxiella</taxon>
    </lineage>
</organism>
<evidence type="ECO:0000313" key="3">
    <source>
        <dbReference type="Proteomes" id="UP000008555"/>
    </source>
</evidence>